<evidence type="ECO:0000256" key="2">
    <source>
        <dbReference type="ARBA" id="ARBA00022801"/>
    </source>
</evidence>
<feature type="active site" description="Proton acceptor" evidence="4">
    <location>
        <position position="46"/>
    </location>
</feature>
<dbReference type="STRING" id="866536.Belba_3291"/>
<dbReference type="PANTHER" id="PTHR42812:SF12">
    <property type="entry name" value="BETA-XYLOSIDASE-RELATED"/>
    <property type="match status" value="1"/>
</dbReference>
<keyword evidence="7" id="KW-1185">Reference proteome</keyword>
<feature type="active site" description="Proton donor" evidence="4">
    <location>
        <position position="215"/>
    </location>
</feature>
<evidence type="ECO:0000256" key="3">
    <source>
        <dbReference type="ARBA" id="ARBA00023295"/>
    </source>
</evidence>
<feature type="site" description="Important for catalytic activity, responsible for pKa modulation of the active site Glu and correct orientation of both the proton donor and substrate" evidence="5">
    <location>
        <position position="156"/>
    </location>
</feature>
<dbReference type="InterPro" id="IPR023296">
    <property type="entry name" value="Glyco_hydro_beta-prop_sf"/>
</dbReference>
<organism evidence="6 7">
    <name type="scientific">Belliella baltica (strain DSM 15883 / CIP 108006 / LMG 21964 / BA134)</name>
    <dbReference type="NCBI Taxonomy" id="866536"/>
    <lineage>
        <taxon>Bacteria</taxon>
        <taxon>Pseudomonadati</taxon>
        <taxon>Bacteroidota</taxon>
        <taxon>Cytophagia</taxon>
        <taxon>Cytophagales</taxon>
        <taxon>Cyclobacteriaceae</taxon>
        <taxon>Belliella</taxon>
    </lineage>
</organism>
<dbReference type="EMBL" id="CP003281">
    <property type="protein sequence ID" value="AFL85799.1"/>
    <property type="molecule type" value="Genomic_DNA"/>
</dbReference>
<gene>
    <name evidence="6" type="ordered locus">Belba_3291</name>
</gene>
<reference evidence="7" key="1">
    <citation type="submission" date="2012-06" db="EMBL/GenBank/DDBJ databases">
        <title>The complete genome of Belliella baltica DSM 15883.</title>
        <authorList>
            <person name="Lucas S."/>
            <person name="Copeland A."/>
            <person name="Lapidus A."/>
            <person name="Goodwin L."/>
            <person name="Pitluck S."/>
            <person name="Peters L."/>
            <person name="Mikhailova N."/>
            <person name="Davenport K."/>
            <person name="Kyrpides N."/>
            <person name="Mavromatis K."/>
            <person name="Pagani I."/>
            <person name="Ivanova N."/>
            <person name="Ovchinnikova G."/>
            <person name="Zeytun A."/>
            <person name="Detter J.C."/>
            <person name="Han C."/>
            <person name="Land M."/>
            <person name="Hauser L."/>
            <person name="Markowitz V."/>
            <person name="Cheng J.-F."/>
            <person name="Hugenholtz P."/>
            <person name="Woyke T."/>
            <person name="Wu D."/>
            <person name="Tindall B."/>
            <person name="Pomrenke H."/>
            <person name="Brambilla E."/>
            <person name="Klenk H.-P."/>
            <person name="Eisen J.A."/>
        </authorList>
    </citation>
    <scope>NUCLEOTIDE SEQUENCE [LARGE SCALE GENOMIC DNA]</scope>
    <source>
        <strain evidence="7">DSM 15883 / CIP 108006 / LMG 21964 / BA134</strain>
    </source>
</reference>
<dbReference type="Gene3D" id="2.115.10.20">
    <property type="entry name" value="Glycosyl hydrolase domain, family 43"/>
    <property type="match status" value="1"/>
</dbReference>
<dbReference type="eggNOG" id="COG3507">
    <property type="taxonomic scope" value="Bacteria"/>
</dbReference>
<dbReference type="HOGENOM" id="CLU_310088_0_0_10"/>
<keyword evidence="3" id="KW-0326">Glycosidase</keyword>
<dbReference type="Pfam" id="PF04616">
    <property type="entry name" value="Glyco_hydro_43"/>
    <property type="match status" value="1"/>
</dbReference>
<dbReference type="AlphaFoldDB" id="I3Z981"/>
<evidence type="ECO:0000313" key="6">
    <source>
        <dbReference type="EMBL" id="AFL85799.1"/>
    </source>
</evidence>
<evidence type="ECO:0000313" key="7">
    <source>
        <dbReference type="Proteomes" id="UP000006050"/>
    </source>
</evidence>
<name>I3Z981_BELBD</name>
<dbReference type="KEGG" id="bbd:Belba_3291"/>
<evidence type="ECO:0000256" key="1">
    <source>
        <dbReference type="ARBA" id="ARBA00009865"/>
    </source>
</evidence>
<dbReference type="PATRIC" id="fig|866536.3.peg.3411"/>
<dbReference type="GO" id="GO:0005975">
    <property type="term" value="P:carbohydrate metabolic process"/>
    <property type="evidence" value="ECO:0007669"/>
    <property type="project" value="InterPro"/>
</dbReference>
<dbReference type="PANTHER" id="PTHR42812">
    <property type="entry name" value="BETA-XYLOSIDASE"/>
    <property type="match status" value="1"/>
</dbReference>
<dbReference type="Proteomes" id="UP000006050">
    <property type="component" value="Chromosome"/>
</dbReference>
<protein>
    <submittedName>
        <fullName evidence="6">Beta-xylosidase</fullName>
    </submittedName>
</protein>
<sequence length="949" mass="108638">MKDLKNVFLIKKYNVLLVFILLGLCKNTFGFQDDKIPNPVLPGVADAGVIRFNGEYYIGGVFTNGGVYRSSDLVNWKGPTHVFSMDNAWTFGPASADREIHANDFNYVNGVFHLYWSVNYWGKDQHAVHVGHATSKNILGPYVEPVKDSWFENRIDPALFIDDDGVPYFYLVKFTDGNTIWGRKMSDPWTFDGEPVYMFSSLQNTWETMDNRVAEGPWVLKYRDNYYMVYNTNHTATRWGNYMFGVSQANGPLGFHHGNKYPHPVMTSNQFDIEDKYVDLLRYNSNTSNDFKFTENKPAQGWQNNGSVSQNWKVGKLGLGSERTINSSTRNTRTSWDSGEVWVHKDFEHKTVQGNLALRIHHDGETTVFLNGREIYSQEQPDFIIVNLDSRAMGSLVEGQNLLAVHSKKGARSGFLDFSLFAMQEDRADDILFSPGQPNVLKGPNGFEWWMIYMANKNRERRGQYITRINFFDKKLNIQPISSSNTPGHHPLPSQPTFQDLFDYNEVSIFHNNWATVGGKWDLEGEAIRQSTVTDASAWIKSKKAKNYFFEANVKINDIAASEAGIYPWYRDEKNWVKFSLRPKQKLLALEAMMDGRSVLETVPVAKDFDFQAYNKLSVYKNDHEVQFLVNDLPTQMKYNHNGLGLEGIPGIFTSGAQVTFDGVVYTIGWDEYDHQIKGWVSESLSSNKTLEWKVDENGISSPYDKGNHVVVKGDALEAYELSAQMTFVEGHGKAGIMPVYINDKNYLKAGIDPKSQSIEIEGLVDGAVIQSIKIPLEKEQSYFVDMSYSDFMEKQFNFDHATMIDAIRVNKLPVDQDEAPIEDILDRVNISYKKGNDWILLDAYQKVDSDHPGFSKISFTPVMAEGLRMVNKVPEDQNRYIYKIWVNELYRKSHHLKAEKQMDKIHFWVDGNEVMQMPIKYPSSKVGLYSENSRVIFNGITVFDKEKQ</sequence>
<dbReference type="InterPro" id="IPR006710">
    <property type="entry name" value="Glyco_hydro_43"/>
</dbReference>
<dbReference type="Gene3D" id="2.60.120.560">
    <property type="entry name" value="Exo-inulinase, domain 1"/>
    <property type="match status" value="2"/>
</dbReference>
<dbReference type="RefSeq" id="WP_014773736.1">
    <property type="nucleotide sequence ID" value="NC_018010.1"/>
</dbReference>
<dbReference type="InterPro" id="IPR051795">
    <property type="entry name" value="Glycosyl_Hydrlase_43"/>
</dbReference>
<proteinExistence type="inferred from homology"/>
<comment type="similarity">
    <text evidence="1">Belongs to the glycosyl hydrolase 43 family.</text>
</comment>
<dbReference type="GO" id="GO:0004553">
    <property type="term" value="F:hydrolase activity, hydrolyzing O-glycosyl compounds"/>
    <property type="evidence" value="ECO:0007669"/>
    <property type="project" value="InterPro"/>
</dbReference>
<evidence type="ECO:0000256" key="4">
    <source>
        <dbReference type="PIRSR" id="PIRSR606710-1"/>
    </source>
</evidence>
<dbReference type="SUPFAM" id="SSF75005">
    <property type="entry name" value="Arabinanase/levansucrase/invertase"/>
    <property type="match status" value="1"/>
</dbReference>
<dbReference type="OrthoDB" id="9801455at2"/>
<keyword evidence="2" id="KW-0378">Hydrolase</keyword>
<evidence type="ECO:0000256" key="5">
    <source>
        <dbReference type="PIRSR" id="PIRSR606710-2"/>
    </source>
</evidence>
<accession>I3Z981</accession>